<feature type="transmembrane region" description="Helical" evidence="5">
    <location>
        <begin position="437"/>
        <end position="461"/>
    </location>
</feature>
<evidence type="ECO:0000256" key="2">
    <source>
        <dbReference type="ARBA" id="ARBA00022692"/>
    </source>
</evidence>
<feature type="transmembrane region" description="Helical" evidence="5">
    <location>
        <begin position="64"/>
        <end position="83"/>
    </location>
</feature>
<feature type="transmembrane region" description="Helical" evidence="5">
    <location>
        <begin position="150"/>
        <end position="171"/>
    </location>
</feature>
<name>A0A3M9NHK9_9BACT</name>
<comment type="subcellular location">
    <subcellularLocation>
        <location evidence="5">Cell membrane</location>
        <topology evidence="5">Multi-pass membrane protein</topology>
    </subcellularLocation>
    <subcellularLocation>
        <location evidence="1">Endomembrane system</location>
        <topology evidence="1">Multi-pass membrane protein</topology>
    </subcellularLocation>
    <subcellularLocation>
        <location evidence="6">Membrane</location>
        <topology evidence="6">Multi-pass membrane protein</topology>
    </subcellularLocation>
</comment>
<dbReference type="OrthoDB" id="9811718at2"/>
<reference evidence="8 9" key="1">
    <citation type="submission" date="2018-11" db="EMBL/GenBank/DDBJ databases">
        <title>Draft genome sequence of Ferruginibacter sp. BO-59.</title>
        <authorList>
            <person name="Im W.T."/>
        </authorList>
    </citation>
    <scope>NUCLEOTIDE SEQUENCE [LARGE SCALE GENOMIC DNA]</scope>
    <source>
        <strain evidence="8 9">BO-59</strain>
    </source>
</reference>
<organism evidence="8 9">
    <name type="scientific">Hanamia caeni</name>
    <dbReference type="NCBI Taxonomy" id="2294116"/>
    <lineage>
        <taxon>Bacteria</taxon>
        <taxon>Pseudomonadati</taxon>
        <taxon>Bacteroidota</taxon>
        <taxon>Chitinophagia</taxon>
        <taxon>Chitinophagales</taxon>
        <taxon>Chitinophagaceae</taxon>
        <taxon>Hanamia</taxon>
    </lineage>
</organism>
<evidence type="ECO:0000256" key="4">
    <source>
        <dbReference type="ARBA" id="ARBA00023136"/>
    </source>
</evidence>
<dbReference type="GO" id="GO:0005886">
    <property type="term" value="C:plasma membrane"/>
    <property type="evidence" value="ECO:0007669"/>
    <property type="project" value="UniProtKB-SubCell"/>
</dbReference>
<keyword evidence="3 5" id="KW-1133">Transmembrane helix</keyword>
<feature type="transmembrane region" description="Helical" evidence="5">
    <location>
        <begin position="320"/>
        <end position="342"/>
    </location>
</feature>
<feature type="domain" description="NADH:quinone oxidoreductase/Mrp antiporter transmembrane" evidence="7">
    <location>
        <begin position="117"/>
        <end position="404"/>
    </location>
</feature>
<feature type="transmembrane region" description="Helical" evidence="5">
    <location>
        <begin position="392"/>
        <end position="410"/>
    </location>
</feature>
<dbReference type="GO" id="GO:0048038">
    <property type="term" value="F:quinone binding"/>
    <property type="evidence" value="ECO:0007669"/>
    <property type="project" value="UniProtKB-KW"/>
</dbReference>
<dbReference type="GO" id="GO:0042773">
    <property type="term" value="P:ATP synthesis coupled electron transport"/>
    <property type="evidence" value="ECO:0007669"/>
    <property type="project" value="InterPro"/>
</dbReference>
<keyword evidence="5" id="KW-1003">Cell membrane</keyword>
<comment type="similarity">
    <text evidence="5">Belongs to the complex I subunit 2 family.</text>
</comment>
<feature type="transmembrane region" description="Helical" evidence="5">
    <location>
        <begin position="261"/>
        <end position="282"/>
    </location>
</feature>
<accession>A0A3M9NHK9</accession>
<feature type="transmembrane region" description="Helical" evidence="5">
    <location>
        <begin position="6"/>
        <end position="22"/>
    </location>
</feature>
<keyword evidence="9" id="KW-1185">Reference proteome</keyword>
<protein>
    <recommendedName>
        <fullName evidence="5">NADH-quinone oxidoreductase subunit N</fullName>
        <ecNumber evidence="5">7.1.1.-</ecNumber>
    </recommendedName>
    <alternativeName>
        <fullName evidence="5">NADH dehydrogenase I subunit N</fullName>
    </alternativeName>
    <alternativeName>
        <fullName evidence="5">NDH-1 subunit N</fullName>
    </alternativeName>
</protein>
<dbReference type="InterPro" id="IPR010096">
    <property type="entry name" value="NADH-Q_OxRdtase_suN/2"/>
</dbReference>
<feature type="transmembrane region" description="Helical" evidence="5">
    <location>
        <begin position="95"/>
        <end position="112"/>
    </location>
</feature>
<dbReference type="Pfam" id="PF00361">
    <property type="entry name" value="Proton_antipo_M"/>
    <property type="match status" value="1"/>
</dbReference>
<evidence type="ECO:0000313" key="9">
    <source>
        <dbReference type="Proteomes" id="UP000267223"/>
    </source>
</evidence>
<evidence type="ECO:0000313" key="8">
    <source>
        <dbReference type="EMBL" id="RNI36945.1"/>
    </source>
</evidence>
<evidence type="ECO:0000256" key="6">
    <source>
        <dbReference type="RuleBase" id="RU000320"/>
    </source>
</evidence>
<dbReference type="InterPro" id="IPR001750">
    <property type="entry name" value="ND/Mrp_TM"/>
</dbReference>
<feature type="transmembrane region" description="Helical" evidence="5">
    <location>
        <begin position="354"/>
        <end position="380"/>
    </location>
</feature>
<dbReference type="EMBL" id="RJJR01000006">
    <property type="protein sequence ID" value="RNI36945.1"/>
    <property type="molecule type" value="Genomic_DNA"/>
</dbReference>
<keyword evidence="2 5" id="KW-0812">Transmembrane</keyword>
<proteinExistence type="inferred from homology"/>
<keyword evidence="5" id="KW-0813">Transport</keyword>
<comment type="catalytic activity">
    <reaction evidence="5">
        <text>a quinone + NADH + 5 H(+)(in) = a quinol + NAD(+) + 4 H(+)(out)</text>
        <dbReference type="Rhea" id="RHEA:57888"/>
        <dbReference type="ChEBI" id="CHEBI:15378"/>
        <dbReference type="ChEBI" id="CHEBI:24646"/>
        <dbReference type="ChEBI" id="CHEBI:57540"/>
        <dbReference type="ChEBI" id="CHEBI:57945"/>
        <dbReference type="ChEBI" id="CHEBI:132124"/>
    </reaction>
</comment>
<comment type="caution">
    <text evidence="8">The sequence shown here is derived from an EMBL/GenBank/DDBJ whole genome shotgun (WGS) entry which is preliminary data.</text>
</comment>
<dbReference type="GO" id="GO:0050136">
    <property type="term" value="F:NADH dehydrogenase (quinone) (non-electrogenic) activity"/>
    <property type="evidence" value="ECO:0007669"/>
    <property type="project" value="UniProtKB-UniRule"/>
</dbReference>
<dbReference type="Proteomes" id="UP000267223">
    <property type="component" value="Unassembled WGS sequence"/>
</dbReference>
<feature type="transmembrane region" description="Helical" evidence="5">
    <location>
        <begin position="118"/>
        <end position="138"/>
    </location>
</feature>
<evidence type="ECO:0000256" key="5">
    <source>
        <dbReference type="HAMAP-Rule" id="MF_00445"/>
    </source>
</evidence>
<keyword evidence="5" id="KW-0520">NAD</keyword>
<dbReference type="GO" id="GO:0012505">
    <property type="term" value="C:endomembrane system"/>
    <property type="evidence" value="ECO:0007669"/>
    <property type="project" value="UniProtKB-SubCell"/>
</dbReference>
<feature type="transmembrane region" description="Helical" evidence="5">
    <location>
        <begin position="29"/>
        <end position="52"/>
    </location>
</feature>
<keyword evidence="5" id="KW-0874">Quinone</keyword>
<dbReference type="AlphaFoldDB" id="A0A3M9NHK9"/>
<keyword evidence="5" id="KW-1278">Translocase</keyword>
<comment type="subunit">
    <text evidence="5">NDH-1 is composed of 14 different subunits. Subunits NuoA, H, J, K, L, M, N constitute the membrane sector of the complex.</text>
</comment>
<dbReference type="NCBIfam" id="TIGR01770">
    <property type="entry name" value="NDH_I_N"/>
    <property type="match status" value="1"/>
</dbReference>
<keyword evidence="4 5" id="KW-0472">Membrane</keyword>
<feature type="transmembrane region" description="Helical" evidence="5">
    <location>
        <begin position="229"/>
        <end position="249"/>
    </location>
</feature>
<dbReference type="PANTHER" id="PTHR22773">
    <property type="entry name" value="NADH DEHYDROGENASE"/>
    <property type="match status" value="1"/>
</dbReference>
<dbReference type="RefSeq" id="WP_123120429.1">
    <property type="nucleotide sequence ID" value="NZ_RJJR01000006.1"/>
</dbReference>
<evidence type="ECO:0000256" key="3">
    <source>
        <dbReference type="ARBA" id="ARBA00022989"/>
    </source>
</evidence>
<dbReference type="HAMAP" id="MF_00445">
    <property type="entry name" value="NDH1_NuoN_1"/>
    <property type="match status" value="1"/>
</dbReference>
<dbReference type="GO" id="GO:0008137">
    <property type="term" value="F:NADH dehydrogenase (ubiquinone) activity"/>
    <property type="evidence" value="ECO:0007669"/>
    <property type="project" value="InterPro"/>
</dbReference>
<gene>
    <name evidence="5" type="primary">nuoN</name>
    <name evidence="8" type="ORF">EFY79_09305</name>
</gene>
<sequence length="462" mass="50374">MNAIILSALWGVVMMIGGVFFKKSTTPKYWAIAGILIILAANILEFLGYPFFNVDTKGMLRFDSFGLVFNSIAFICTLLLFLLNGKDFEKIGQHVSEYFCLMFFVLCGVSILSSFNTLLLLFLGIEILSIPLYILTGSDKRNLKGNEASLKYFLMGAFSTGLMLMGIALIYGGNSLGSFYIDAINLGEGNLSVMLAAGLVLLMVSMAFKVSAAPFHFWGPDAYDGAPSVVTSFMMTVAKVAAFIAFFRLFSTSFGKIQEQWQTLIVIITAATLLIGNVTAVFQISVKRMLAYSSISHAGFMMFALFALNDIAKEGLLLYAAAYSLATIGIFAVVISLSDYSIEGFNGLGKKQPLLAFAAVIFLLSLTGIPLTAGFTAKFYVLMAAVKNGHHLWLVIFAVICAAISAIYYFKVIQAMYFKEPVAGINENIRISSSYGWLLLLTAALIVLLGIMPGLVVDWLYF</sequence>
<feature type="transmembrane region" description="Helical" evidence="5">
    <location>
        <begin position="191"/>
        <end position="208"/>
    </location>
</feature>
<comment type="function">
    <text evidence="5">NDH-1 shuttles electrons from NADH, via FMN and iron-sulfur (Fe-S) centers, to quinones in the respiratory chain. The immediate electron acceptor for the enzyme in this species is believed to be a menaquinone. Couples the redox reaction to proton translocation (for every two electrons transferred, four hydrogen ions are translocated across the cytoplasmic membrane), and thus conserves the redox energy in a proton gradient.</text>
</comment>
<evidence type="ECO:0000256" key="1">
    <source>
        <dbReference type="ARBA" id="ARBA00004127"/>
    </source>
</evidence>
<dbReference type="EC" id="7.1.1.-" evidence="5"/>
<evidence type="ECO:0000259" key="7">
    <source>
        <dbReference type="Pfam" id="PF00361"/>
    </source>
</evidence>